<accession>A0A3N0Z9V1</accession>
<name>A0A3N0Z9V1_ANAGA</name>
<evidence type="ECO:0000313" key="2">
    <source>
        <dbReference type="Proteomes" id="UP000281406"/>
    </source>
</evidence>
<protein>
    <submittedName>
        <fullName evidence="1">Uncharacterized protein</fullName>
    </submittedName>
</protein>
<gene>
    <name evidence="1" type="ORF">DPX16_13088</name>
</gene>
<reference evidence="1 2" key="1">
    <citation type="submission" date="2018-10" db="EMBL/GenBank/DDBJ databases">
        <title>Genome assembly for a Yunnan-Guizhou Plateau 3E fish, Anabarilius grahami (Regan), and its evolutionary and genetic applications.</title>
        <authorList>
            <person name="Jiang W."/>
        </authorList>
    </citation>
    <scope>NUCLEOTIDE SEQUENCE [LARGE SCALE GENOMIC DNA]</scope>
    <source>
        <strain evidence="1">AG-KIZ</strain>
        <tissue evidence="1">Muscle</tissue>
    </source>
</reference>
<dbReference type="AlphaFoldDB" id="A0A3N0Z9V1"/>
<proteinExistence type="predicted"/>
<organism evidence="1 2">
    <name type="scientific">Anabarilius grahami</name>
    <name type="common">Kanglang fish</name>
    <name type="synonym">Barilius grahami</name>
    <dbReference type="NCBI Taxonomy" id="495550"/>
    <lineage>
        <taxon>Eukaryota</taxon>
        <taxon>Metazoa</taxon>
        <taxon>Chordata</taxon>
        <taxon>Craniata</taxon>
        <taxon>Vertebrata</taxon>
        <taxon>Euteleostomi</taxon>
        <taxon>Actinopterygii</taxon>
        <taxon>Neopterygii</taxon>
        <taxon>Teleostei</taxon>
        <taxon>Ostariophysi</taxon>
        <taxon>Cypriniformes</taxon>
        <taxon>Xenocyprididae</taxon>
        <taxon>Xenocypridinae</taxon>
        <taxon>Xenocypridinae incertae sedis</taxon>
        <taxon>Anabarilius</taxon>
    </lineage>
</organism>
<dbReference type="Proteomes" id="UP000281406">
    <property type="component" value="Unassembled WGS sequence"/>
</dbReference>
<dbReference type="EMBL" id="RJVU01001455">
    <property type="protein sequence ID" value="ROL55217.1"/>
    <property type="molecule type" value="Genomic_DNA"/>
</dbReference>
<sequence>MKPYAVMGERQRDTNVPDLATLLLAHRRESRGTEDLAEPVFSCQDSRIGPSQHIVRGEGHITRRHLDGFSASTPALSLRSP</sequence>
<evidence type="ECO:0000313" key="1">
    <source>
        <dbReference type="EMBL" id="ROL55217.1"/>
    </source>
</evidence>
<keyword evidence="2" id="KW-1185">Reference proteome</keyword>
<comment type="caution">
    <text evidence="1">The sequence shown here is derived from an EMBL/GenBank/DDBJ whole genome shotgun (WGS) entry which is preliminary data.</text>
</comment>